<evidence type="ECO:0000256" key="20">
    <source>
        <dbReference type="ARBA" id="ARBA00040123"/>
    </source>
</evidence>
<sequence length="307" mass="33932">MATCAVRRFTRCLSFCFFSSPSCYSTTFFTIPRTPKMNLCLKRKLSYLNFKSFVLSQMSDIPATTSCGSCKVVQGRAQRSCVSPIKLHPFCSVSSTDHSFSETLRINRVAKSEHMDEEKTDSLLPADGWSSELVDLYKQLTSDLIENGSGDWIEHRTASHDGEKRLFTKAVISEFPGKFFEYQFFFSKKEQRIKGVVQFGPYTQGPPGCVHGGASAAMMDAAIGVCVNKSFSSSCVTVSLSMNYKSFLPLGTIALVESKVEKVEGRKVFGSAELKSPDGKVTYVTANAIFIQVNPASYNKETGTKKE</sequence>
<evidence type="ECO:0000256" key="23">
    <source>
        <dbReference type="ARBA" id="ARBA00047734"/>
    </source>
</evidence>
<evidence type="ECO:0000256" key="26">
    <source>
        <dbReference type="ARBA" id="ARBA00048180"/>
    </source>
</evidence>
<comment type="catalytic activity">
    <reaction evidence="23">
        <text>hexadecanoyl-CoA + H2O = hexadecanoate + CoA + H(+)</text>
        <dbReference type="Rhea" id="RHEA:16645"/>
        <dbReference type="ChEBI" id="CHEBI:7896"/>
        <dbReference type="ChEBI" id="CHEBI:15377"/>
        <dbReference type="ChEBI" id="CHEBI:15378"/>
        <dbReference type="ChEBI" id="CHEBI:57287"/>
        <dbReference type="ChEBI" id="CHEBI:57379"/>
        <dbReference type="EC" id="3.1.2.2"/>
    </reaction>
    <physiologicalReaction direction="left-to-right" evidence="23">
        <dbReference type="Rhea" id="RHEA:16646"/>
    </physiologicalReaction>
</comment>
<name>A0ABN8NLI4_9CNID</name>
<evidence type="ECO:0000256" key="18">
    <source>
        <dbReference type="ARBA" id="ARBA00038456"/>
    </source>
</evidence>
<comment type="similarity">
    <text evidence="18">Belongs to the THEM4/THEM5 thioesterase family.</text>
</comment>
<evidence type="ECO:0000256" key="1">
    <source>
        <dbReference type="ARBA" id="ARBA00004496"/>
    </source>
</evidence>
<protein>
    <recommendedName>
        <fullName evidence="20">Acyl-coenzyme A thioesterase THEM4</fullName>
        <ecNumber evidence="19">3.1.2.2</ecNumber>
    </recommendedName>
    <alternativeName>
        <fullName evidence="21">Thioesterase superfamily member 4</fullName>
    </alternativeName>
</protein>
<evidence type="ECO:0000256" key="22">
    <source>
        <dbReference type="ARBA" id="ARBA00047588"/>
    </source>
</evidence>
<accession>A0ABN8NLI4</accession>
<dbReference type="CDD" id="cd03443">
    <property type="entry name" value="PaaI_thioesterase"/>
    <property type="match status" value="1"/>
</dbReference>
<keyword evidence="13" id="KW-0496">Mitochondrion</keyword>
<dbReference type="SUPFAM" id="SSF54637">
    <property type="entry name" value="Thioesterase/thiol ester dehydrase-isomerase"/>
    <property type="match status" value="1"/>
</dbReference>
<evidence type="ECO:0000313" key="29">
    <source>
        <dbReference type="Proteomes" id="UP001159405"/>
    </source>
</evidence>
<keyword evidence="5" id="KW-1003">Cell membrane</keyword>
<evidence type="ECO:0000256" key="14">
    <source>
        <dbReference type="ARBA" id="ARBA00023136"/>
    </source>
</evidence>
<gene>
    <name evidence="28" type="ORF">PLOB_00018787</name>
</gene>
<evidence type="ECO:0000256" key="5">
    <source>
        <dbReference type="ARBA" id="ARBA00022475"/>
    </source>
</evidence>
<evidence type="ECO:0000256" key="19">
    <source>
        <dbReference type="ARBA" id="ARBA00038848"/>
    </source>
</evidence>
<dbReference type="EMBL" id="CALNXK010000022">
    <property type="protein sequence ID" value="CAH3109675.1"/>
    <property type="molecule type" value="Genomic_DNA"/>
</dbReference>
<evidence type="ECO:0000256" key="12">
    <source>
        <dbReference type="ARBA" id="ARBA00023098"/>
    </source>
</evidence>
<proteinExistence type="inferred from homology"/>
<evidence type="ECO:0000256" key="16">
    <source>
        <dbReference type="ARBA" id="ARBA00035852"/>
    </source>
</evidence>
<keyword evidence="10" id="KW-0276">Fatty acid metabolism</keyword>
<dbReference type="PANTHER" id="PTHR12418">
    <property type="entry name" value="ACYL-COENZYME A THIOESTERASE THEM4"/>
    <property type="match status" value="1"/>
</dbReference>
<dbReference type="Proteomes" id="UP001159405">
    <property type="component" value="Unassembled WGS sequence"/>
</dbReference>
<dbReference type="InterPro" id="IPR052365">
    <property type="entry name" value="THEM4/THEM5_acyl-CoA_thioest"/>
</dbReference>
<evidence type="ECO:0000259" key="27">
    <source>
        <dbReference type="Pfam" id="PF03061"/>
    </source>
</evidence>
<dbReference type="InterPro" id="IPR029069">
    <property type="entry name" value="HotDog_dom_sf"/>
</dbReference>
<evidence type="ECO:0000256" key="2">
    <source>
        <dbReference type="ARBA" id="ARBA00004569"/>
    </source>
</evidence>
<keyword evidence="15" id="KW-0966">Cell projection</keyword>
<comment type="catalytic activity">
    <reaction evidence="22">
        <text>octanoyl-CoA + H2O = octanoate + CoA + H(+)</text>
        <dbReference type="Rhea" id="RHEA:30143"/>
        <dbReference type="ChEBI" id="CHEBI:15377"/>
        <dbReference type="ChEBI" id="CHEBI:15378"/>
        <dbReference type="ChEBI" id="CHEBI:25646"/>
        <dbReference type="ChEBI" id="CHEBI:57287"/>
        <dbReference type="ChEBI" id="CHEBI:57386"/>
    </reaction>
    <physiologicalReaction direction="left-to-right" evidence="22">
        <dbReference type="Rhea" id="RHEA:30144"/>
    </physiologicalReaction>
</comment>
<keyword evidence="8" id="KW-0999">Mitochondrion inner membrane</keyword>
<evidence type="ECO:0000256" key="21">
    <source>
        <dbReference type="ARBA" id="ARBA00043210"/>
    </source>
</evidence>
<evidence type="ECO:0000256" key="9">
    <source>
        <dbReference type="ARBA" id="ARBA00022801"/>
    </source>
</evidence>
<evidence type="ECO:0000256" key="4">
    <source>
        <dbReference type="ARBA" id="ARBA00004637"/>
    </source>
</evidence>
<comment type="catalytic activity">
    <reaction evidence="24">
        <text>decanoyl-CoA + H2O = decanoate + CoA + H(+)</text>
        <dbReference type="Rhea" id="RHEA:40059"/>
        <dbReference type="ChEBI" id="CHEBI:15377"/>
        <dbReference type="ChEBI" id="CHEBI:15378"/>
        <dbReference type="ChEBI" id="CHEBI:27689"/>
        <dbReference type="ChEBI" id="CHEBI:57287"/>
        <dbReference type="ChEBI" id="CHEBI:61430"/>
    </reaction>
    <physiologicalReaction direction="left-to-right" evidence="24">
        <dbReference type="Rhea" id="RHEA:40060"/>
    </physiologicalReaction>
</comment>
<comment type="catalytic activity">
    <reaction evidence="17">
        <text>(9Z)-octadecenoyl-CoA + H2O = (9Z)-octadecenoate + CoA + H(+)</text>
        <dbReference type="Rhea" id="RHEA:40139"/>
        <dbReference type="ChEBI" id="CHEBI:15377"/>
        <dbReference type="ChEBI" id="CHEBI:15378"/>
        <dbReference type="ChEBI" id="CHEBI:30823"/>
        <dbReference type="ChEBI" id="CHEBI:57287"/>
        <dbReference type="ChEBI" id="CHEBI:57387"/>
    </reaction>
    <physiologicalReaction direction="left-to-right" evidence="17">
        <dbReference type="Rhea" id="RHEA:40140"/>
    </physiologicalReaction>
</comment>
<comment type="catalytic activity">
    <reaction evidence="16">
        <text>(5Z,8Z,11Z,14Z)-eicosatetraenoyl-CoA + H2O = (5Z,8Z,11Z,14Z)-eicosatetraenoate + CoA + H(+)</text>
        <dbReference type="Rhea" id="RHEA:40151"/>
        <dbReference type="ChEBI" id="CHEBI:15377"/>
        <dbReference type="ChEBI" id="CHEBI:15378"/>
        <dbReference type="ChEBI" id="CHEBI:32395"/>
        <dbReference type="ChEBI" id="CHEBI:57287"/>
        <dbReference type="ChEBI" id="CHEBI:57368"/>
    </reaction>
    <physiologicalReaction direction="left-to-right" evidence="16">
        <dbReference type="Rhea" id="RHEA:40152"/>
    </physiologicalReaction>
</comment>
<organism evidence="28 29">
    <name type="scientific">Porites lobata</name>
    <dbReference type="NCBI Taxonomy" id="104759"/>
    <lineage>
        <taxon>Eukaryota</taxon>
        <taxon>Metazoa</taxon>
        <taxon>Cnidaria</taxon>
        <taxon>Anthozoa</taxon>
        <taxon>Hexacorallia</taxon>
        <taxon>Scleractinia</taxon>
        <taxon>Fungiina</taxon>
        <taxon>Poritidae</taxon>
        <taxon>Porites</taxon>
    </lineage>
</organism>
<keyword evidence="6" id="KW-0963">Cytoplasm</keyword>
<evidence type="ECO:0000256" key="24">
    <source>
        <dbReference type="ARBA" id="ARBA00047969"/>
    </source>
</evidence>
<keyword evidence="7" id="KW-0053">Apoptosis</keyword>
<evidence type="ECO:0000256" key="13">
    <source>
        <dbReference type="ARBA" id="ARBA00023128"/>
    </source>
</evidence>
<keyword evidence="11" id="KW-0809">Transit peptide</keyword>
<dbReference type="PANTHER" id="PTHR12418:SF19">
    <property type="entry name" value="ACYL-COENZYME A THIOESTERASE THEM4"/>
    <property type="match status" value="1"/>
</dbReference>
<evidence type="ECO:0000256" key="15">
    <source>
        <dbReference type="ARBA" id="ARBA00023273"/>
    </source>
</evidence>
<evidence type="ECO:0000256" key="8">
    <source>
        <dbReference type="ARBA" id="ARBA00022792"/>
    </source>
</evidence>
<evidence type="ECO:0000256" key="25">
    <source>
        <dbReference type="ARBA" id="ARBA00048074"/>
    </source>
</evidence>
<keyword evidence="12" id="KW-0443">Lipid metabolism</keyword>
<dbReference type="Gene3D" id="3.10.129.10">
    <property type="entry name" value="Hotdog Thioesterase"/>
    <property type="match status" value="1"/>
</dbReference>
<comment type="caution">
    <text evidence="28">The sequence shown here is derived from an EMBL/GenBank/DDBJ whole genome shotgun (WGS) entry which is preliminary data.</text>
</comment>
<comment type="catalytic activity">
    <reaction evidence="25">
        <text>dodecanoyl-CoA + H2O = dodecanoate + CoA + H(+)</text>
        <dbReference type="Rhea" id="RHEA:30135"/>
        <dbReference type="ChEBI" id="CHEBI:15377"/>
        <dbReference type="ChEBI" id="CHEBI:15378"/>
        <dbReference type="ChEBI" id="CHEBI:18262"/>
        <dbReference type="ChEBI" id="CHEBI:57287"/>
        <dbReference type="ChEBI" id="CHEBI:57375"/>
    </reaction>
    <physiologicalReaction direction="left-to-right" evidence="25">
        <dbReference type="Rhea" id="RHEA:30136"/>
    </physiologicalReaction>
</comment>
<feature type="domain" description="Thioesterase" evidence="27">
    <location>
        <begin position="208"/>
        <end position="281"/>
    </location>
</feature>
<evidence type="ECO:0000256" key="3">
    <source>
        <dbReference type="ARBA" id="ARBA00004632"/>
    </source>
</evidence>
<evidence type="ECO:0000256" key="10">
    <source>
        <dbReference type="ARBA" id="ARBA00022832"/>
    </source>
</evidence>
<dbReference type="EC" id="3.1.2.2" evidence="19"/>
<comment type="subcellular location">
    <subcellularLocation>
        <location evidence="3">Cell projection</location>
        <location evidence="3">Ruffle membrane</location>
    </subcellularLocation>
    <subcellularLocation>
        <location evidence="1">Cytoplasm</location>
    </subcellularLocation>
    <subcellularLocation>
        <location evidence="4">Mitochondrion inner membrane</location>
        <topology evidence="4">Peripheral membrane protein</topology>
    </subcellularLocation>
    <subcellularLocation>
        <location evidence="2">Mitochondrion intermembrane space</location>
    </subcellularLocation>
</comment>
<evidence type="ECO:0000313" key="28">
    <source>
        <dbReference type="EMBL" id="CAH3109675.1"/>
    </source>
</evidence>
<evidence type="ECO:0000256" key="11">
    <source>
        <dbReference type="ARBA" id="ARBA00022946"/>
    </source>
</evidence>
<evidence type="ECO:0000256" key="6">
    <source>
        <dbReference type="ARBA" id="ARBA00022490"/>
    </source>
</evidence>
<keyword evidence="29" id="KW-1185">Reference proteome</keyword>
<keyword evidence="9" id="KW-0378">Hydrolase</keyword>
<evidence type="ECO:0000256" key="7">
    <source>
        <dbReference type="ARBA" id="ARBA00022703"/>
    </source>
</evidence>
<reference evidence="28 29" key="1">
    <citation type="submission" date="2022-05" db="EMBL/GenBank/DDBJ databases">
        <authorList>
            <consortium name="Genoscope - CEA"/>
            <person name="William W."/>
        </authorList>
    </citation>
    <scope>NUCLEOTIDE SEQUENCE [LARGE SCALE GENOMIC DNA]</scope>
</reference>
<keyword evidence="14" id="KW-0472">Membrane</keyword>
<evidence type="ECO:0000256" key="17">
    <source>
        <dbReference type="ARBA" id="ARBA00037002"/>
    </source>
</evidence>
<comment type="catalytic activity">
    <reaction evidence="26">
        <text>tetradecanoyl-CoA + H2O = tetradecanoate + CoA + H(+)</text>
        <dbReference type="Rhea" id="RHEA:40119"/>
        <dbReference type="ChEBI" id="CHEBI:15377"/>
        <dbReference type="ChEBI" id="CHEBI:15378"/>
        <dbReference type="ChEBI" id="CHEBI:30807"/>
        <dbReference type="ChEBI" id="CHEBI:57287"/>
        <dbReference type="ChEBI" id="CHEBI:57385"/>
    </reaction>
    <physiologicalReaction direction="left-to-right" evidence="26">
        <dbReference type="Rhea" id="RHEA:40120"/>
    </physiologicalReaction>
</comment>
<dbReference type="Pfam" id="PF03061">
    <property type="entry name" value="4HBT"/>
    <property type="match status" value="1"/>
</dbReference>
<dbReference type="InterPro" id="IPR006683">
    <property type="entry name" value="Thioestr_dom"/>
</dbReference>